<feature type="transmembrane region" description="Helical" evidence="1">
    <location>
        <begin position="245"/>
        <end position="265"/>
    </location>
</feature>
<feature type="transmembrane region" description="Helical" evidence="1">
    <location>
        <begin position="277"/>
        <end position="300"/>
    </location>
</feature>
<gene>
    <name evidence="2" type="ORF">GIS00_12710</name>
</gene>
<sequence>MTAPQVIELRIHGVSGTPPDQLLDAPLVRQVAGDERTRFFRAVDPAGQELRGPDGEIVEAYHWGQLTSGSWKTAFWLLSVPFGLVNAAHFMLPAARSGMSRMLRVVAEAALRGLGILLTVTLTLAVAEAGIDQLAWQWIRSGTDPVCTTSGCARGWIIAAMVLTGALVPLLIWFGGGGSRRVRSSGAGSGPPVDDPLARTSRLAADEFAYGDNDTFRLQLLHAAASCGVVGVLGGALAGSGPLGTGSWIVLGAAVLLVAVTGNPLHRNRSRDLRLSVLSWLLLVAGVVAAVGAVITLARVSLPERPDPAGPGVFPGFRDLVLPLMALALMGMLVLLLATGLLAAATAGEAGAAPVRRYLAGMGAAVVAPVGVLLGVGFGAALVYGVNRVLGLGAGGPELPAVFVRTAHAWGLTALLVVVIGLVVIAVKLASGRRLRAEVAWAQQPAFFGTAKDPDDRRTAEASSIRGLATAWFLARLKYVVQAVLAVFAAAGIVLTTAGAAGTVAAPWRGEVVPGWAGWLEPVSRWIRSPAFSWLTAREPAPETPDPMAVLGTLVLLGVGLGLLYLGRAGLRAQGVRRGANVIWDVIAFWPRAAHPLVPPPYTARAIDTLRRRIHHHLGADPDTGAGLPDGDDVRLVLAAHSQGSLLTVAALTRLSPAVRKRLSLLTFGSQLQFAYSRAFPAYVNERVLREVLVGLRPLQPGGPVTEPEGWISLVRETDPIGGPVFSYGRSQGGTPTSLRWLGSAGAGAGAGGPEAARVADELRRDPPVRICGREVVLLDPVPVDPMLAPTAGPLGHGSYYRDPVWPAVVRYLSDRRLDADWPAYPPV</sequence>
<dbReference type="Proteomes" id="UP000460221">
    <property type="component" value="Unassembled WGS sequence"/>
</dbReference>
<accession>A0A7K1FKX8</accession>
<feature type="transmembrane region" description="Helical" evidence="1">
    <location>
        <begin position="358"/>
        <end position="387"/>
    </location>
</feature>
<feature type="transmembrane region" description="Helical" evidence="1">
    <location>
        <begin position="548"/>
        <end position="567"/>
    </location>
</feature>
<dbReference type="RefSeq" id="WP_154768820.1">
    <property type="nucleotide sequence ID" value="NZ_WLYK01000005.1"/>
</dbReference>
<reference evidence="2 3" key="1">
    <citation type="submission" date="2019-11" db="EMBL/GenBank/DDBJ databases">
        <authorList>
            <person name="Jiang L.-Q."/>
        </authorList>
    </citation>
    <scope>NUCLEOTIDE SEQUENCE [LARGE SCALE GENOMIC DNA]</scope>
    <source>
        <strain evidence="2 3">YIM 132087</strain>
    </source>
</reference>
<keyword evidence="1" id="KW-0472">Membrane</keyword>
<dbReference type="EMBL" id="WLYK01000005">
    <property type="protein sequence ID" value="MTD14802.1"/>
    <property type="molecule type" value="Genomic_DNA"/>
</dbReference>
<keyword evidence="1" id="KW-0812">Transmembrane</keyword>
<comment type="caution">
    <text evidence="2">The sequence shown here is derived from an EMBL/GenBank/DDBJ whole genome shotgun (WGS) entry which is preliminary data.</text>
</comment>
<name>A0A7K1FKX8_9ACTN</name>
<feature type="transmembrane region" description="Helical" evidence="1">
    <location>
        <begin position="113"/>
        <end position="136"/>
    </location>
</feature>
<evidence type="ECO:0008006" key="4">
    <source>
        <dbReference type="Google" id="ProtNLM"/>
    </source>
</evidence>
<keyword evidence="3" id="KW-1185">Reference proteome</keyword>
<protein>
    <recommendedName>
        <fullName evidence="4">Alpha/beta hydrolase</fullName>
    </recommendedName>
</protein>
<proteinExistence type="predicted"/>
<evidence type="ECO:0000313" key="2">
    <source>
        <dbReference type="EMBL" id="MTD14802.1"/>
    </source>
</evidence>
<feature type="transmembrane region" description="Helical" evidence="1">
    <location>
        <begin position="220"/>
        <end position="239"/>
    </location>
</feature>
<feature type="transmembrane region" description="Helical" evidence="1">
    <location>
        <begin position="320"/>
        <end position="346"/>
    </location>
</feature>
<feature type="transmembrane region" description="Helical" evidence="1">
    <location>
        <begin position="483"/>
        <end position="506"/>
    </location>
</feature>
<feature type="transmembrane region" description="Helical" evidence="1">
    <location>
        <begin position="407"/>
        <end position="427"/>
    </location>
</feature>
<feature type="transmembrane region" description="Helical" evidence="1">
    <location>
        <begin position="156"/>
        <end position="175"/>
    </location>
</feature>
<keyword evidence="1" id="KW-1133">Transmembrane helix</keyword>
<evidence type="ECO:0000256" key="1">
    <source>
        <dbReference type="SAM" id="Phobius"/>
    </source>
</evidence>
<dbReference type="AlphaFoldDB" id="A0A7K1FKX8"/>
<organism evidence="2 3">
    <name type="scientific">Nakamurella alba</name>
    <dbReference type="NCBI Taxonomy" id="2665158"/>
    <lineage>
        <taxon>Bacteria</taxon>
        <taxon>Bacillati</taxon>
        <taxon>Actinomycetota</taxon>
        <taxon>Actinomycetes</taxon>
        <taxon>Nakamurellales</taxon>
        <taxon>Nakamurellaceae</taxon>
        <taxon>Nakamurella</taxon>
    </lineage>
</organism>
<evidence type="ECO:0000313" key="3">
    <source>
        <dbReference type="Proteomes" id="UP000460221"/>
    </source>
</evidence>